<protein>
    <recommendedName>
        <fullName evidence="4">Aminoglycoside phosphotransferase domain-containing protein</fullName>
    </recommendedName>
</protein>
<evidence type="ECO:0000256" key="1">
    <source>
        <dbReference type="SAM" id="MobiDB-lite"/>
    </source>
</evidence>
<accession>A0A1X6NAP5</accession>
<name>A0A1X6NAP5_9APHY</name>
<evidence type="ECO:0008006" key="4">
    <source>
        <dbReference type="Google" id="ProtNLM"/>
    </source>
</evidence>
<dbReference type="InterPro" id="IPR051035">
    <property type="entry name" value="Mito_inheritance_9"/>
</dbReference>
<dbReference type="RefSeq" id="XP_024342237.1">
    <property type="nucleotide sequence ID" value="XM_024484428.1"/>
</dbReference>
<evidence type="ECO:0000313" key="2">
    <source>
        <dbReference type="EMBL" id="OSX65443.1"/>
    </source>
</evidence>
<gene>
    <name evidence="2" type="ORF">POSPLADRAFT_1134045</name>
</gene>
<organism evidence="2 3">
    <name type="scientific">Postia placenta MAD-698-R-SB12</name>
    <dbReference type="NCBI Taxonomy" id="670580"/>
    <lineage>
        <taxon>Eukaryota</taxon>
        <taxon>Fungi</taxon>
        <taxon>Dikarya</taxon>
        <taxon>Basidiomycota</taxon>
        <taxon>Agaricomycotina</taxon>
        <taxon>Agaricomycetes</taxon>
        <taxon>Polyporales</taxon>
        <taxon>Adustoporiaceae</taxon>
        <taxon>Rhodonia</taxon>
    </lineage>
</organism>
<dbReference type="PANTHER" id="PTHR36091:SF2">
    <property type="entry name" value="AMINOGLYCOSIDE PHOSPHOTRANSFERASE DOMAIN-CONTAINING PROTEIN"/>
    <property type="match status" value="1"/>
</dbReference>
<feature type="region of interest" description="Disordered" evidence="1">
    <location>
        <begin position="515"/>
        <end position="541"/>
    </location>
</feature>
<dbReference type="Gene3D" id="3.30.200.20">
    <property type="entry name" value="Phosphorylase Kinase, domain 1"/>
    <property type="match status" value="1"/>
</dbReference>
<dbReference type="AlphaFoldDB" id="A0A1X6NAP5"/>
<sequence length="541" mass="62057">MCMHAQHQYTSIVPVMYLVPVVSARRLICSHLRPHPQSCIVSEHALRSGMPRAQHWHPILAIIHVISLFVQNMKLRSTAVSSSLRRPRCPLFLLNPSSTTNPITTTASQPHSRRLSNMLDPKSLMEDLESELFNYTTGRFLVNDALRLRERRRVFDVPGLFRIIARALNCKTEEIVGFRKLGEGGFNRTFLITLDTGFQLVARIPYPLLVPKAYALASEVATMDFLRSRRLPIPKVYGYSFTSKNEAETEYILMQEYYQYKKQSPLDHAKNLRRYLCLAPSLVPDDDSLNAFCIRHPDLSDSNLKVSSDSSGLQILSVLDWQHAAVLPLFLHAGMPDIIQNEEDEVSRTMVQPKLPDDFGELPEEKQEWEMELLRRRLVHYHYSLSTATHNRIHHQGLVYSLNTFRRRIFNHATAIWEGETIKLLYALIDMVSGWASFAKDGTPCPVAFTEDEEAAAKKLYLALANAERGERMLRDRVGYGEETWVPVARYEDAKALGQEIKRMTLKACAEDEETTGEEYAVIESNWPLDDMDEEELEEYK</sequence>
<evidence type="ECO:0000313" key="3">
    <source>
        <dbReference type="Proteomes" id="UP000194127"/>
    </source>
</evidence>
<dbReference type="InterPro" id="IPR011009">
    <property type="entry name" value="Kinase-like_dom_sf"/>
</dbReference>
<dbReference type="STRING" id="670580.A0A1X6NAP5"/>
<dbReference type="OrthoDB" id="2785096at2759"/>
<dbReference type="SUPFAM" id="SSF56112">
    <property type="entry name" value="Protein kinase-like (PK-like)"/>
    <property type="match status" value="1"/>
</dbReference>
<reference evidence="2 3" key="1">
    <citation type="submission" date="2017-04" db="EMBL/GenBank/DDBJ databases">
        <title>Genome Sequence of the Model Brown-Rot Fungus Postia placenta SB12.</title>
        <authorList>
            <consortium name="DOE Joint Genome Institute"/>
            <person name="Gaskell J."/>
            <person name="Kersten P."/>
            <person name="Larrondo L.F."/>
            <person name="Canessa P."/>
            <person name="Martinez D."/>
            <person name="Hibbett D."/>
            <person name="Schmoll M."/>
            <person name="Kubicek C.P."/>
            <person name="Martinez A.T."/>
            <person name="Yadav J."/>
            <person name="Master E."/>
            <person name="Magnuson J.K."/>
            <person name="James T."/>
            <person name="Yaver D."/>
            <person name="Berka R."/>
            <person name="Labutti K."/>
            <person name="Lipzen A."/>
            <person name="Aerts A."/>
            <person name="Barry K."/>
            <person name="Henrissat B."/>
            <person name="Blanchette R."/>
            <person name="Grigoriev I."/>
            <person name="Cullen D."/>
        </authorList>
    </citation>
    <scope>NUCLEOTIDE SEQUENCE [LARGE SCALE GENOMIC DNA]</scope>
    <source>
        <strain evidence="2 3">MAD-698-R-SB12</strain>
    </source>
</reference>
<keyword evidence="3" id="KW-1185">Reference proteome</keyword>
<dbReference type="GeneID" id="36329377"/>
<proteinExistence type="predicted"/>
<dbReference type="Proteomes" id="UP000194127">
    <property type="component" value="Unassembled WGS sequence"/>
</dbReference>
<dbReference type="EMBL" id="KZ110593">
    <property type="protein sequence ID" value="OSX65443.1"/>
    <property type="molecule type" value="Genomic_DNA"/>
</dbReference>
<dbReference type="PANTHER" id="PTHR36091">
    <property type="entry name" value="ALTERED INHERITANCE OF MITOCHONDRIA PROTEIN 9, MITOCHONDRIAL"/>
    <property type="match status" value="1"/>
</dbReference>
<feature type="compositionally biased region" description="Acidic residues" evidence="1">
    <location>
        <begin position="530"/>
        <end position="541"/>
    </location>
</feature>
<dbReference type="GO" id="GO:0005739">
    <property type="term" value="C:mitochondrion"/>
    <property type="evidence" value="ECO:0007669"/>
    <property type="project" value="TreeGrafter"/>
</dbReference>